<gene>
    <name evidence="1" type="ORF">ABZ508_26525</name>
</gene>
<protein>
    <submittedName>
        <fullName evidence="1">Uncharacterized protein</fullName>
    </submittedName>
</protein>
<dbReference type="RefSeq" id="WP_359655373.1">
    <property type="nucleotide sequence ID" value="NZ_JBEXZP010000082.1"/>
</dbReference>
<accession>A0ABV2WC74</accession>
<reference evidence="1 2" key="1">
    <citation type="submission" date="2024-06" db="EMBL/GenBank/DDBJ databases">
        <title>The Natural Products Discovery Center: Release of the First 8490 Sequenced Strains for Exploring Actinobacteria Biosynthetic Diversity.</title>
        <authorList>
            <person name="Kalkreuter E."/>
            <person name="Kautsar S.A."/>
            <person name="Yang D."/>
            <person name="Bader C.D."/>
            <person name="Teijaro C.N."/>
            <person name="Fluegel L."/>
            <person name="Davis C.M."/>
            <person name="Simpson J.R."/>
            <person name="Lauterbach L."/>
            <person name="Steele A.D."/>
            <person name="Gui C."/>
            <person name="Meng S."/>
            <person name="Li G."/>
            <person name="Viehrig K."/>
            <person name="Ye F."/>
            <person name="Su P."/>
            <person name="Kiefer A.F."/>
            <person name="Nichols A."/>
            <person name="Cepeda A.J."/>
            <person name="Yan W."/>
            <person name="Fan B."/>
            <person name="Jiang Y."/>
            <person name="Adhikari A."/>
            <person name="Zheng C.-J."/>
            <person name="Schuster L."/>
            <person name="Cowan T.M."/>
            <person name="Smanski M.J."/>
            <person name="Chevrette M.G."/>
            <person name="De Carvalho L.P.S."/>
            <person name="Shen B."/>
        </authorList>
    </citation>
    <scope>NUCLEOTIDE SEQUENCE [LARGE SCALE GENOMIC DNA]</scope>
    <source>
        <strain evidence="1 2">NPDC006337</strain>
    </source>
</reference>
<dbReference type="InterPro" id="IPR036407">
    <property type="entry name" value="DM_DNA-bd_sf"/>
</dbReference>
<evidence type="ECO:0000313" key="1">
    <source>
        <dbReference type="EMBL" id="MEU0710922.1"/>
    </source>
</evidence>
<comment type="caution">
    <text evidence="1">The sequence shown here is derived from an EMBL/GenBank/DDBJ whole genome shotgun (WGS) entry which is preliminary data.</text>
</comment>
<dbReference type="SUPFAM" id="SSF82927">
    <property type="entry name" value="Cysteine-rich DNA binding domain, (DM domain)"/>
    <property type="match status" value="1"/>
</dbReference>
<name>A0ABV2WC74_9ACTN</name>
<sequence length="273" mass="30311">MNPRRDIPAHGTASRYRGDPRKKRWTACHCEKCLTAFRRQRKARELRVAQGLGARHALEPVLNHIHLLVESGWTLHGIEKASGVDRRGLYNIRHRLQRTVNHSTAHRLLALQPSATPRLVNAVGARRRVQALVAIGWSMSSLAPEVGLSHTALEDIANGRRVRVTTGTHEAIRAAYRSFSKKPGPSGWVRAFAARQGWHGPLAWDDIDDPAATPEALEPYTPIGPNSRDSMRIPEIRHLLAFGESPASIARQMGGSEKYIRDLITQNGLSRAA</sequence>
<evidence type="ECO:0000313" key="2">
    <source>
        <dbReference type="Proteomes" id="UP001550378"/>
    </source>
</evidence>
<dbReference type="Proteomes" id="UP001550378">
    <property type="component" value="Unassembled WGS sequence"/>
</dbReference>
<keyword evidence="2" id="KW-1185">Reference proteome</keyword>
<dbReference type="EMBL" id="JBEXZR010000029">
    <property type="protein sequence ID" value="MEU0710922.1"/>
    <property type="molecule type" value="Genomic_DNA"/>
</dbReference>
<organism evidence="1 2">
    <name type="scientific">Streptomyces lavendulocolor</name>
    <dbReference type="NCBI Taxonomy" id="67316"/>
    <lineage>
        <taxon>Bacteria</taxon>
        <taxon>Bacillati</taxon>
        <taxon>Actinomycetota</taxon>
        <taxon>Actinomycetes</taxon>
        <taxon>Kitasatosporales</taxon>
        <taxon>Streptomycetaceae</taxon>
        <taxon>Streptomyces</taxon>
    </lineage>
</organism>
<proteinExistence type="predicted"/>